<evidence type="ECO:0000256" key="1">
    <source>
        <dbReference type="ARBA" id="ARBA00004196"/>
    </source>
</evidence>
<dbReference type="EMBL" id="AFCE01000049">
    <property type="protein sequence ID" value="EGL84077.1"/>
    <property type="molecule type" value="Genomic_DNA"/>
</dbReference>
<dbReference type="Gene3D" id="2.60.40.420">
    <property type="entry name" value="Cupredoxins - blue copper proteins"/>
    <property type="match status" value="1"/>
</dbReference>
<dbReference type="KEGG" id="cthu:HUR95_14545"/>
<dbReference type="Proteomes" id="UP000825179">
    <property type="component" value="Chromosome"/>
</dbReference>
<gene>
    <name evidence="9" type="ORF">CathTA2_0360</name>
    <name evidence="10" type="ORF">HUR95_14545</name>
</gene>
<keyword evidence="7" id="KW-0812">Transmembrane</keyword>
<dbReference type="EMBL" id="CP082237">
    <property type="protein sequence ID" value="QZT33451.1"/>
    <property type="molecule type" value="Genomic_DNA"/>
</dbReference>
<evidence type="ECO:0000313" key="12">
    <source>
        <dbReference type="Proteomes" id="UP000825179"/>
    </source>
</evidence>
<proteinExistence type="predicted"/>
<dbReference type="SUPFAM" id="SSF49503">
    <property type="entry name" value="Cupredoxins"/>
    <property type="match status" value="1"/>
</dbReference>
<reference evidence="9 11" key="1">
    <citation type="journal article" date="2011" name="J. Bacteriol.">
        <title>Draft genome sequence of the thermoalkaliphilic Caldalkalibacillus thermarum strain TA2.A1.</title>
        <authorList>
            <person name="Kalamorz F."/>
            <person name="Keis S."/>
            <person name="McMillan D.G."/>
            <person name="Olsson K."/>
            <person name="Stanton J.A."/>
            <person name="Stockwell P."/>
            <person name="Black M.A."/>
            <person name="Klingeman D.M."/>
            <person name="Land M.L."/>
            <person name="Han C.S."/>
            <person name="Martin S.L."/>
            <person name="Becher S.A."/>
            <person name="Peddie C.J."/>
            <person name="Morgan H.W."/>
            <person name="Matthies D."/>
            <person name="Preiss L."/>
            <person name="Meier T."/>
            <person name="Brown S.D."/>
            <person name="Cook G.M."/>
        </authorList>
    </citation>
    <scope>NUCLEOTIDE SEQUENCE [LARGE SCALE GENOMIC DNA]</scope>
    <source>
        <strain evidence="9 11">TA2.A1</strain>
    </source>
</reference>
<evidence type="ECO:0000313" key="10">
    <source>
        <dbReference type="EMBL" id="QZT33451.1"/>
    </source>
</evidence>
<keyword evidence="2" id="KW-0479">Metal-binding</keyword>
<dbReference type="GO" id="GO:0030313">
    <property type="term" value="C:cell envelope"/>
    <property type="evidence" value="ECO:0007669"/>
    <property type="project" value="UniProtKB-SubCell"/>
</dbReference>
<dbReference type="InterPro" id="IPR051403">
    <property type="entry name" value="NosZ/Cyto_c_oxidase_sub2"/>
</dbReference>
<sequence>MHLHRYEKYWLYFGIGTLIVFLSVLGVGAFAMGQHPPSHDAVVDPLQVSETPPFDDPGLVQIDDHTYVANLVAMTFGYRPNTIEIPVGSTVIFEVTSEDVIHSFTIPGTNVNMMVMPGHVNQATHTFTEPGSYLVICNEYCGAGHHYMQMTIEVVEQ</sequence>
<dbReference type="OrthoDB" id="9773456at2"/>
<name>F5L3K1_CALTT</name>
<evidence type="ECO:0000256" key="5">
    <source>
        <dbReference type="ARBA" id="ARBA00031399"/>
    </source>
</evidence>
<dbReference type="GO" id="GO:0005507">
    <property type="term" value="F:copper ion binding"/>
    <property type="evidence" value="ECO:0007669"/>
    <property type="project" value="InterPro"/>
</dbReference>
<dbReference type="PROSITE" id="PS00078">
    <property type="entry name" value="COX2"/>
    <property type="match status" value="1"/>
</dbReference>
<dbReference type="InterPro" id="IPR002429">
    <property type="entry name" value="CcO_II-like_C"/>
</dbReference>
<accession>F5L3K1</accession>
<keyword evidence="7" id="KW-0472">Membrane</keyword>
<protein>
    <recommendedName>
        <fullName evidence="5">Cytochrome aa3 subunit 2</fullName>
    </recommendedName>
</protein>
<dbReference type="InterPro" id="IPR008972">
    <property type="entry name" value="Cupredoxin"/>
</dbReference>
<reference evidence="10 12" key="2">
    <citation type="journal article" date="2020" name="Extremophiles">
        <title>Genomic analysis of Caldalkalibacillus thermarum TA2.A1 reveals aerobic alkaliphilic metabolism and evolutionary hallmarks linking alkaliphilic bacteria and plant life.</title>
        <authorList>
            <person name="de Jong S.I."/>
            <person name="van den Broek M.A."/>
            <person name="Merkel A.Y."/>
            <person name="de la Torre Cortes P."/>
            <person name="Kalamorz F."/>
            <person name="Cook G.M."/>
            <person name="van Loosdrecht M.C.M."/>
            <person name="McMillan D.G.G."/>
        </authorList>
    </citation>
    <scope>NUCLEOTIDE SEQUENCE [LARGE SCALE GENOMIC DNA]</scope>
    <source>
        <strain evidence="10 12">TA2.A1</strain>
    </source>
</reference>
<dbReference type="PANTHER" id="PTHR42838">
    <property type="entry name" value="CYTOCHROME C OXIDASE SUBUNIT II"/>
    <property type="match status" value="1"/>
</dbReference>
<evidence type="ECO:0000256" key="6">
    <source>
        <dbReference type="ARBA" id="ARBA00047816"/>
    </source>
</evidence>
<keyword evidence="7" id="KW-1133">Transmembrane helix</keyword>
<evidence type="ECO:0000313" key="9">
    <source>
        <dbReference type="EMBL" id="EGL84077.1"/>
    </source>
</evidence>
<comment type="catalytic activity">
    <reaction evidence="6">
        <text>4 Fe(II)-[cytochrome c] + O2 + 8 H(+)(in) = 4 Fe(III)-[cytochrome c] + 2 H2O + 4 H(+)(out)</text>
        <dbReference type="Rhea" id="RHEA:11436"/>
        <dbReference type="Rhea" id="RHEA-COMP:10350"/>
        <dbReference type="Rhea" id="RHEA-COMP:14399"/>
        <dbReference type="ChEBI" id="CHEBI:15377"/>
        <dbReference type="ChEBI" id="CHEBI:15378"/>
        <dbReference type="ChEBI" id="CHEBI:15379"/>
        <dbReference type="ChEBI" id="CHEBI:29033"/>
        <dbReference type="ChEBI" id="CHEBI:29034"/>
        <dbReference type="EC" id="7.1.1.9"/>
    </reaction>
</comment>
<dbReference type="PANTHER" id="PTHR42838:SF2">
    <property type="entry name" value="NITROUS-OXIDE REDUCTASE"/>
    <property type="match status" value="1"/>
</dbReference>
<evidence type="ECO:0000256" key="2">
    <source>
        <dbReference type="ARBA" id="ARBA00022723"/>
    </source>
</evidence>
<keyword evidence="12" id="KW-1185">Reference proteome</keyword>
<comment type="function">
    <text evidence="4">Subunits I and II form the functional core of the enzyme complex. Electrons originating in cytochrome c are transferred via heme a and Cu(A) to the binuclear center formed by heme a3 and Cu(B).</text>
</comment>
<evidence type="ECO:0000256" key="4">
    <source>
        <dbReference type="ARBA" id="ARBA00024688"/>
    </source>
</evidence>
<feature type="transmembrane region" description="Helical" evidence="7">
    <location>
        <begin position="9"/>
        <end position="32"/>
    </location>
</feature>
<dbReference type="PRINTS" id="PR01166">
    <property type="entry name" value="CYCOXIDASEII"/>
</dbReference>
<organism evidence="9 11">
    <name type="scientific">Caldalkalibacillus thermarum (strain TA2.A1)</name>
    <dbReference type="NCBI Taxonomy" id="986075"/>
    <lineage>
        <taxon>Bacteria</taxon>
        <taxon>Bacillati</taxon>
        <taxon>Bacillota</taxon>
        <taxon>Bacilli</taxon>
        <taxon>Bacillales</taxon>
        <taxon>Bacillaceae</taxon>
        <taxon>Caldalkalibacillus</taxon>
    </lineage>
</organism>
<dbReference type="InterPro" id="IPR001505">
    <property type="entry name" value="Copper_CuA"/>
</dbReference>
<dbReference type="RefSeq" id="WP_007502532.1">
    <property type="nucleotide sequence ID" value="NZ_AFCE01000049.1"/>
</dbReference>
<dbReference type="GO" id="GO:0016020">
    <property type="term" value="C:membrane"/>
    <property type="evidence" value="ECO:0007669"/>
    <property type="project" value="InterPro"/>
</dbReference>
<dbReference type="AlphaFoldDB" id="F5L3K1"/>
<dbReference type="CDD" id="cd13913">
    <property type="entry name" value="ba3_CcO_II_C"/>
    <property type="match status" value="1"/>
</dbReference>
<evidence type="ECO:0000313" key="11">
    <source>
        <dbReference type="Proteomes" id="UP000010716"/>
    </source>
</evidence>
<dbReference type="Proteomes" id="UP000010716">
    <property type="component" value="Unassembled WGS sequence"/>
</dbReference>
<dbReference type="GO" id="GO:0004129">
    <property type="term" value="F:cytochrome-c oxidase activity"/>
    <property type="evidence" value="ECO:0007669"/>
    <property type="project" value="UniProtKB-EC"/>
</dbReference>
<feature type="domain" description="Cytochrome oxidase subunit II copper A binding" evidence="8">
    <location>
        <begin position="1"/>
        <end position="157"/>
    </location>
</feature>
<reference evidence="10" key="3">
    <citation type="submission" date="2021-08" db="EMBL/GenBank/DDBJ databases">
        <authorList>
            <person name="de Jong S."/>
            <person name="van den Broek M."/>
            <person name="Merkel A."/>
            <person name="de la Torre Cortes P."/>
            <person name="Kalamorz F."/>
            <person name="Cook G."/>
            <person name="van Loosdrecht M."/>
            <person name="McMillan D."/>
        </authorList>
    </citation>
    <scope>NUCLEOTIDE SEQUENCE</scope>
    <source>
        <strain evidence="10">TA2.A1</strain>
    </source>
</reference>
<keyword evidence="3" id="KW-0186">Copper</keyword>
<dbReference type="InterPro" id="IPR034214">
    <property type="entry name" value="Ba3_CcO_II_C"/>
</dbReference>
<evidence type="ECO:0000256" key="3">
    <source>
        <dbReference type="ARBA" id="ARBA00023008"/>
    </source>
</evidence>
<evidence type="ECO:0000256" key="7">
    <source>
        <dbReference type="SAM" id="Phobius"/>
    </source>
</evidence>
<comment type="subcellular location">
    <subcellularLocation>
        <location evidence="1">Cell envelope</location>
    </subcellularLocation>
</comment>
<dbReference type="PROSITE" id="PS50857">
    <property type="entry name" value="COX2_CUA"/>
    <property type="match status" value="1"/>
</dbReference>
<dbReference type="Pfam" id="PF00116">
    <property type="entry name" value="COX2"/>
    <property type="match status" value="1"/>
</dbReference>
<evidence type="ECO:0000259" key="8">
    <source>
        <dbReference type="PROSITE" id="PS50857"/>
    </source>
</evidence>
<dbReference type="eggNOG" id="COG1622">
    <property type="taxonomic scope" value="Bacteria"/>
</dbReference>